<name>A0ABD5ZKF6_9EURY</name>
<dbReference type="Gene3D" id="3.40.50.1000">
    <property type="entry name" value="HAD superfamily/HAD-like"/>
    <property type="match status" value="1"/>
</dbReference>
<dbReference type="GO" id="GO:0016787">
    <property type="term" value="F:hydrolase activity"/>
    <property type="evidence" value="ECO:0007669"/>
    <property type="project" value="UniProtKB-KW"/>
</dbReference>
<comment type="caution">
    <text evidence="1">The sequence shown here is derived from an EMBL/GenBank/DDBJ whole genome shotgun (WGS) entry which is preliminary data.</text>
</comment>
<dbReference type="EC" id="3.-.-.-" evidence="1"/>
<dbReference type="InterPro" id="IPR036412">
    <property type="entry name" value="HAD-like_sf"/>
</dbReference>
<evidence type="ECO:0000313" key="1">
    <source>
        <dbReference type="EMBL" id="MFC7234032.1"/>
    </source>
</evidence>
<dbReference type="EMBL" id="JBHTAP010000001">
    <property type="protein sequence ID" value="MFC7234032.1"/>
    <property type="molecule type" value="Genomic_DNA"/>
</dbReference>
<dbReference type="InterPro" id="IPR041492">
    <property type="entry name" value="HAD_2"/>
</dbReference>
<dbReference type="InterPro" id="IPR023214">
    <property type="entry name" value="HAD_sf"/>
</dbReference>
<dbReference type="Proteomes" id="UP001596398">
    <property type="component" value="Unassembled WGS sequence"/>
</dbReference>
<accession>A0ABD5ZKF6</accession>
<dbReference type="PANTHER" id="PTHR43434">
    <property type="entry name" value="PHOSPHOGLYCOLATE PHOSPHATASE"/>
    <property type="match status" value="1"/>
</dbReference>
<gene>
    <name evidence="1" type="ORF">ACFQJ4_01750</name>
</gene>
<sequence length="178" mass="19313">MGGRAVVYDLDDTLVRLSVAWDAVTDECVAALERRGVDREYGDLWDAYRTARETGHLPLVDGIIARHERAGARTSERLPCADLLARDAPAAVCSLNSVGACHIALGVHGLRDHAPVVVGRDSVEAEKPDPEPLLAAIDRLGVEREDAVFVGDGARDERTAERAGVEFAYVEEWLDRVG</sequence>
<reference evidence="1 2" key="1">
    <citation type="journal article" date="2019" name="Int. J. Syst. Evol. Microbiol.">
        <title>The Global Catalogue of Microorganisms (GCM) 10K type strain sequencing project: providing services to taxonomists for standard genome sequencing and annotation.</title>
        <authorList>
            <consortium name="The Broad Institute Genomics Platform"/>
            <consortium name="The Broad Institute Genome Sequencing Center for Infectious Disease"/>
            <person name="Wu L."/>
            <person name="Ma J."/>
        </authorList>
    </citation>
    <scope>NUCLEOTIDE SEQUENCE [LARGE SCALE GENOMIC DNA]</scope>
    <source>
        <strain evidence="1 2">DT85</strain>
    </source>
</reference>
<dbReference type="RefSeq" id="WP_276235028.1">
    <property type="nucleotide sequence ID" value="NZ_CP119802.1"/>
</dbReference>
<keyword evidence="2" id="KW-1185">Reference proteome</keyword>
<dbReference type="SUPFAM" id="SSF56784">
    <property type="entry name" value="HAD-like"/>
    <property type="match status" value="1"/>
</dbReference>
<keyword evidence="1" id="KW-0378">Hydrolase</keyword>
<dbReference type="GeneID" id="79265695"/>
<protein>
    <submittedName>
        <fullName evidence="1">HAD family hydrolase</fullName>
        <ecNumber evidence="1">3.-.-.-</ecNumber>
    </submittedName>
</protein>
<organism evidence="1 2">
    <name type="scientific">Halosegnis marinus</name>
    <dbReference type="NCBI Taxonomy" id="3034023"/>
    <lineage>
        <taxon>Archaea</taxon>
        <taxon>Methanobacteriati</taxon>
        <taxon>Methanobacteriota</taxon>
        <taxon>Stenosarchaea group</taxon>
        <taxon>Halobacteria</taxon>
        <taxon>Halobacteriales</taxon>
        <taxon>Natronomonadaceae</taxon>
        <taxon>Halosegnis</taxon>
    </lineage>
</organism>
<dbReference type="Pfam" id="PF13419">
    <property type="entry name" value="HAD_2"/>
    <property type="match status" value="1"/>
</dbReference>
<dbReference type="PANTHER" id="PTHR43434:SF1">
    <property type="entry name" value="PHOSPHOGLYCOLATE PHOSPHATASE"/>
    <property type="match status" value="1"/>
</dbReference>
<proteinExistence type="predicted"/>
<dbReference type="AlphaFoldDB" id="A0ABD5ZKF6"/>
<dbReference type="InterPro" id="IPR050155">
    <property type="entry name" value="HAD-like_hydrolase_sf"/>
</dbReference>
<evidence type="ECO:0000313" key="2">
    <source>
        <dbReference type="Proteomes" id="UP001596398"/>
    </source>
</evidence>